<accession>A0A8S5ND28</accession>
<sequence>MKRLFIDYELTDGTVGTARVYAADKVLAEKTCRMNSWPVEDGPRLMTIMLYSALKRTKAITDDYETFVDATLIDYHARSEDMDDANPTRSEE</sequence>
<evidence type="ECO:0000313" key="1">
    <source>
        <dbReference type="EMBL" id="DAD92162.1"/>
    </source>
</evidence>
<reference evidence="1" key="1">
    <citation type="journal article" date="2021" name="Proc. Natl. Acad. Sci. U.S.A.">
        <title>A Catalog of Tens of Thousands of Viruses from Human Metagenomes Reveals Hidden Associations with Chronic Diseases.</title>
        <authorList>
            <person name="Tisza M.J."/>
            <person name="Buck C.B."/>
        </authorList>
    </citation>
    <scope>NUCLEOTIDE SEQUENCE</scope>
    <source>
        <strain evidence="1">CtFmt20</strain>
    </source>
</reference>
<proteinExistence type="predicted"/>
<name>A0A8S5ND28_9CAUD</name>
<organism evidence="1">
    <name type="scientific">Siphoviridae sp. ctFmt20</name>
    <dbReference type="NCBI Taxonomy" id="2826214"/>
    <lineage>
        <taxon>Viruses</taxon>
        <taxon>Duplodnaviria</taxon>
        <taxon>Heunggongvirae</taxon>
        <taxon>Uroviricota</taxon>
        <taxon>Caudoviricetes</taxon>
    </lineage>
</organism>
<dbReference type="EMBL" id="BK015129">
    <property type="protein sequence ID" value="DAD92162.1"/>
    <property type="molecule type" value="Genomic_DNA"/>
</dbReference>
<protein>
    <submittedName>
        <fullName evidence="1">Uncharacterized protein</fullName>
    </submittedName>
</protein>